<organism evidence="4 5">
    <name type="scientific">Discina gigas</name>
    <dbReference type="NCBI Taxonomy" id="1032678"/>
    <lineage>
        <taxon>Eukaryota</taxon>
        <taxon>Fungi</taxon>
        <taxon>Dikarya</taxon>
        <taxon>Ascomycota</taxon>
        <taxon>Pezizomycotina</taxon>
        <taxon>Pezizomycetes</taxon>
        <taxon>Pezizales</taxon>
        <taxon>Discinaceae</taxon>
        <taxon>Discina</taxon>
    </lineage>
</organism>
<dbReference type="EMBL" id="JBBBZM010000052">
    <property type="protein sequence ID" value="KAL0636331.1"/>
    <property type="molecule type" value="Genomic_DNA"/>
</dbReference>
<protein>
    <submittedName>
        <fullName evidence="4">Uncharacterized protein</fullName>
    </submittedName>
</protein>
<feature type="domain" description="DUF7223" evidence="3">
    <location>
        <begin position="246"/>
        <end position="495"/>
    </location>
</feature>
<keyword evidence="5" id="KW-1185">Reference proteome</keyword>
<accession>A0ABR3GKC6</accession>
<evidence type="ECO:0000256" key="1">
    <source>
        <dbReference type="SAM" id="SignalP"/>
    </source>
</evidence>
<evidence type="ECO:0000259" key="2">
    <source>
        <dbReference type="Pfam" id="PF22974"/>
    </source>
</evidence>
<evidence type="ECO:0000259" key="3">
    <source>
        <dbReference type="Pfam" id="PF23865"/>
    </source>
</evidence>
<dbReference type="InterPro" id="IPR055647">
    <property type="entry name" value="DUF7223"/>
</dbReference>
<reference evidence="4 5" key="1">
    <citation type="submission" date="2024-02" db="EMBL/GenBank/DDBJ databases">
        <title>Discinaceae phylogenomics.</title>
        <authorList>
            <person name="Dirks A.C."/>
            <person name="James T.Y."/>
        </authorList>
    </citation>
    <scope>NUCLEOTIDE SEQUENCE [LARGE SCALE GENOMIC DNA]</scope>
    <source>
        <strain evidence="4 5">ACD0624</strain>
    </source>
</reference>
<feature type="signal peptide" evidence="1">
    <location>
        <begin position="1"/>
        <end position="19"/>
    </location>
</feature>
<dbReference type="Pfam" id="PF22974">
    <property type="entry name" value="DUF7029"/>
    <property type="match status" value="1"/>
</dbReference>
<name>A0ABR3GKC6_9PEZI</name>
<gene>
    <name evidence="4" type="ORF">Q9L58_004678</name>
</gene>
<evidence type="ECO:0000313" key="5">
    <source>
        <dbReference type="Proteomes" id="UP001447188"/>
    </source>
</evidence>
<dbReference type="Pfam" id="PF23865">
    <property type="entry name" value="DUF7223"/>
    <property type="match status" value="1"/>
</dbReference>
<feature type="domain" description="DUF7029" evidence="2">
    <location>
        <begin position="117"/>
        <end position="217"/>
    </location>
</feature>
<proteinExistence type="predicted"/>
<comment type="caution">
    <text evidence="4">The sequence shown here is derived from an EMBL/GenBank/DDBJ whole genome shotgun (WGS) entry which is preliminary data.</text>
</comment>
<feature type="chain" id="PRO_5046779513" evidence="1">
    <location>
        <begin position="20"/>
        <end position="502"/>
    </location>
</feature>
<dbReference type="Proteomes" id="UP001447188">
    <property type="component" value="Unassembled WGS sequence"/>
</dbReference>
<evidence type="ECO:0000313" key="4">
    <source>
        <dbReference type="EMBL" id="KAL0636331.1"/>
    </source>
</evidence>
<keyword evidence="1" id="KW-0732">Signal</keyword>
<dbReference type="InterPro" id="IPR054293">
    <property type="entry name" value="DUF7029"/>
</dbReference>
<sequence>MVFINALVAGLLLGPGVLGASISARTAVSKNNVNPSLGAIVGEYVPKNVRRQVAAHSTLKPIKLSQLDSFLNGRAAKRDTDSAPAGFVLTDKEKLVYGLAGDANSLVMANVTLLSTNGKPLINMESFESSTKNVVCGETMTLEFISKEAFDSAVAEWGWVNEDETHEFIMIANHESCSPADQRTPYLVLNADYDEDTFTATLDATRAEWKDIANTFDLDFGKVKLPATAISRRAAAAHYDDTVSIDLTQTVRNPVIFSTTAGASGFDLTVSCLDCGTKGTLDVSGHIAVKGFSVEELSVEASPDNFEARLQIGVKVNGRAPNAAFSAQLLSVGLGGIDIPGIFTLGPTLDYDVGFSATLEGTAEISYGVRATISNDAVLKADLINPSNTQFTNWSPIIQQIPFQLNAVAKASITAFAQPTVALTFDVIGLPAFEAALKLKLPEVKADLSALANNGGVCGNSAKTAGVQVNASIGVDITFSVGADAATNPGTIFEKQLFVSPI</sequence>